<dbReference type="PANTHER" id="PTHR46038:SF38">
    <property type="entry name" value="GLYCOSYLTRANSFERASE-RELATED"/>
    <property type="match status" value="1"/>
</dbReference>
<reference evidence="4 6" key="1">
    <citation type="journal article" date="2008" name="Science">
        <title>The Physcomitrella genome reveals evolutionary insights into the conquest of land by plants.</title>
        <authorList>
            <person name="Rensing S."/>
            <person name="Lang D."/>
            <person name="Zimmer A."/>
            <person name="Terry A."/>
            <person name="Salamov A."/>
            <person name="Shapiro H."/>
            <person name="Nishiyama T."/>
            <person name="Perroud P.-F."/>
            <person name="Lindquist E."/>
            <person name="Kamisugi Y."/>
            <person name="Tanahashi T."/>
            <person name="Sakakibara K."/>
            <person name="Fujita T."/>
            <person name="Oishi K."/>
            <person name="Shin-I T."/>
            <person name="Kuroki Y."/>
            <person name="Toyoda A."/>
            <person name="Suzuki Y."/>
            <person name="Hashimoto A."/>
            <person name="Yamaguchi K."/>
            <person name="Sugano A."/>
            <person name="Kohara Y."/>
            <person name="Fujiyama A."/>
            <person name="Anterola A."/>
            <person name="Aoki S."/>
            <person name="Ashton N."/>
            <person name="Barbazuk W.B."/>
            <person name="Barker E."/>
            <person name="Bennetzen J."/>
            <person name="Bezanilla M."/>
            <person name="Blankenship R."/>
            <person name="Cho S.H."/>
            <person name="Dutcher S."/>
            <person name="Estelle M."/>
            <person name="Fawcett J.A."/>
            <person name="Gundlach H."/>
            <person name="Hanada K."/>
            <person name="Heyl A."/>
            <person name="Hicks K.A."/>
            <person name="Hugh J."/>
            <person name="Lohr M."/>
            <person name="Mayer K."/>
            <person name="Melkozernov A."/>
            <person name="Murata T."/>
            <person name="Nelson D."/>
            <person name="Pils B."/>
            <person name="Prigge M."/>
            <person name="Reiss B."/>
            <person name="Renner T."/>
            <person name="Rombauts S."/>
            <person name="Rushton P."/>
            <person name="Sanderfoot A."/>
            <person name="Schween G."/>
            <person name="Shiu S.-H."/>
            <person name="Stueber K."/>
            <person name="Theodoulou F.L."/>
            <person name="Tu H."/>
            <person name="Van de Peer Y."/>
            <person name="Verrier P.J."/>
            <person name="Waters E."/>
            <person name="Wood A."/>
            <person name="Yang L."/>
            <person name="Cove D."/>
            <person name="Cuming A."/>
            <person name="Hasebe M."/>
            <person name="Lucas S."/>
            <person name="Mishler D.B."/>
            <person name="Reski R."/>
            <person name="Grigoriev I."/>
            <person name="Quatrano R.S."/>
            <person name="Boore J.L."/>
        </authorList>
    </citation>
    <scope>NUCLEOTIDE SEQUENCE [LARGE SCALE GENOMIC DNA]</scope>
    <source>
        <strain evidence="5 6">cv. Gransden 2004</strain>
    </source>
</reference>
<keyword evidence="2" id="KW-0735">Signal-anchor</keyword>
<evidence type="ECO:0000313" key="5">
    <source>
        <dbReference type="EnsemblPlants" id="Pp3c17_21870V3.1"/>
    </source>
</evidence>
<keyword evidence="2" id="KW-0808">Transferase</keyword>
<dbReference type="OMA" id="NCCYGLR"/>
<dbReference type="Proteomes" id="UP000006727">
    <property type="component" value="Chromosome 17"/>
</dbReference>
<gene>
    <name evidence="5" type="primary">LOC112294435</name>
    <name evidence="4" type="ORF">PHYPA_022454</name>
</gene>
<proteinExistence type="inferred from homology"/>
<evidence type="ECO:0000313" key="6">
    <source>
        <dbReference type="Proteomes" id="UP000006727"/>
    </source>
</evidence>
<keyword evidence="2" id="KW-0812">Transmembrane</keyword>
<name>A0A2K1J4Z9_PHYPA</name>
<keyword evidence="2" id="KW-0961">Cell wall biogenesis/degradation</keyword>
<sequence length="374" mass="43751">MKGLMPGRVEMMGLLGGQRRMKSMLVWIVVVSLAFTAGMYAAGGSWVRRGLGAHSSTLWKTGRPRHIPNWRESAEAEFGQDNNDEFPGLENVLERASMPNKTIIMTTLNQAWAQPHTMIQLFLESFREEEISHLLPHLVIVALDQVSYDKCRELHTLCYMLKTKGVDFSGEKYFMTDDYLKMMWRRIYFLEVVLEMGYSFVFSDADIMWFRDPFPRFDKNADFQIACDQFTGIHEDTNNVANGGFAYARSNKRTIDFYKYWYMSRDDYPGLHDQDVLNRIKTDQDFVDIGLHLHFLDTKQFSGFCQISKDFEEVVTMHANCCMGLQRKLVDLRLVMDDWRRFKVLTPQLKQHNQKIEWRAPSECRFSTLEKPTD</sequence>
<keyword evidence="2" id="KW-0333">Golgi apparatus</keyword>
<dbReference type="GO" id="GO:0000139">
    <property type="term" value="C:Golgi membrane"/>
    <property type="evidence" value="ECO:0007669"/>
    <property type="project" value="UniProtKB-SubCell"/>
</dbReference>
<reference evidence="5" key="3">
    <citation type="submission" date="2020-12" db="UniProtKB">
        <authorList>
            <consortium name="EnsemblPlants"/>
        </authorList>
    </citation>
    <scope>IDENTIFICATION</scope>
</reference>
<dbReference type="KEGG" id="ppp:112294435"/>
<keyword evidence="2" id="KW-0328">Glycosyltransferase</keyword>
<evidence type="ECO:0000256" key="1">
    <source>
        <dbReference type="ARBA" id="ARBA00007033"/>
    </source>
</evidence>
<dbReference type="Pfam" id="PF03407">
    <property type="entry name" value="Nucleotid_trans"/>
    <property type="match status" value="1"/>
</dbReference>
<comment type="subcellular location">
    <subcellularLocation>
        <location evidence="2">Golgi apparatus membrane</location>
        <topology evidence="2">Single-pass type II membrane protein</topology>
    </subcellularLocation>
</comment>
<reference evidence="4 6" key="2">
    <citation type="journal article" date="2018" name="Plant J.">
        <title>The Physcomitrella patens chromosome-scale assembly reveals moss genome structure and evolution.</title>
        <authorList>
            <person name="Lang D."/>
            <person name="Ullrich K.K."/>
            <person name="Murat F."/>
            <person name="Fuchs J."/>
            <person name="Jenkins J."/>
            <person name="Haas F.B."/>
            <person name="Piednoel M."/>
            <person name="Gundlach H."/>
            <person name="Van Bel M."/>
            <person name="Meyberg R."/>
            <person name="Vives C."/>
            <person name="Morata J."/>
            <person name="Symeonidi A."/>
            <person name="Hiss M."/>
            <person name="Muchero W."/>
            <person name="Kamisugi Y."/>
            <person name="Saleh O."/>
            <person name="Blanc G."/>
            <person name="Decker E.L."/>
            <person name="van Gessel N."/>
            <person name="Grimwood J."/>
            <person name="Hayes R.D."/>
            <person name="Graham S.W."/>
            <person name="Gunter L.E."/>
            <person name="McDaniel S.F."/>
            <person name="Hoernstein S.N.W."/>
            <person name="Larsson A."/>
            <person name="Li F.W."/>
            <person name="Perroud P.F."/>
            <person name="Phillips J."/>
            <person name="Ranjan P."/>
            <person name="Rokshar D.S."/>
            <person name="Rothfels C.J."/>
            <person name="Schneider L."/>
            <person name="Shu S."/>
            <person name="Stevenson D.W."/>
            <person name="Thummler F."/>
            <person name="Tillich M."/>
            <person name="Villarreal Aguilar J.C."/>
            <person name="Widiez T."/>
            <person name="Wong G.K."/>
            <person name="Wymore A."/>
            <person name="Zhang Y."/>
            <person name="Zimmer A.D."/>
            <person name="Quatrano R.S."/>
            <person name="Mayer K.F.X."/>
            <person name="Goodstein D."/>
            <person name="Casacuberta J.M."/>
            <person name="Vandepoele K."/>
            <person name="Reski R."/>
            <person name="Cuming A.C."/>
            <person name="Tuskan G.A."/>
            <person name="Maumus F."/>
            <person name="Salse J."/>
            <person name="Schmutz J."/>
            <person name="Rensing S.A."/>
        </authorList>
    </citation>
    <scope>NUCLEOTIDE SEQUENCE [LARGE SCALE GENOMIC DNA]</scope>
    <source>
        <strain evidence="5 6">cv. Gransden 2004</strain>
    </source>
</reference>
<accession>A0A2K1J4Z9</accession>
<dbReference type="InterPro" id="IPR029044">
    <property type="entry name" value="Nucleotide-diphossugar_trans"/>
</dbReference>
<feature type="domain" description="Nucleotide-diphospho-sugar transferase" evidence="3">
    <location>
        <begin position="133"/>
        <end position="332"/>
    </location>
</feature>
<dbReference type="EMBL" id="ABEU02000017">
    <property type="protein sequence ID" value="PNR36603.1"/>
    <property type="molecule type" value="Genomic_DNA"/>
</dbReference>
<comment type="similarity">
    <text evidence="1 2">Belongs to the glycosyltransferase 77 family.</text>
</comment>
<dbReference type="EnsemblPlants" id="Pp3c17_21870V3.1">
    <property type="protein sequence ID" value="Pp3c17_21870V3.1"/>
    <property type="gene ID" value="Pp3c17_21870"/>
</dbReference>
<dbReference type="OrthoDB" id="540503at2759"/>
<dbReference type="PaxDb" id="3218-PP1S68_81V6.1"/>
<evidence type="ECO:0000256" key="2">
    <source>
        <dbReference type="RuleBase" id="RU363055"/>
    </source>
</evidence>
<dbReference type="FunCoup" id="A0A2K1J4Z9">
    <property type="interactions" value="397"/>
</dbReference>
<protein>
    <recommendedName>
        <fullName evidence="2">Glycosyltransferase</fullName>
        <ecNumber evidence="2">2.4.2.-</ecNumber>
    </recommendedName>
</protein>
<evidence type="ECO:0000313" key="4">
    <source>
        <dbReference type="EMBL" id="PNR36603.1"/>
    </source>
</evidence>
<dbReference type="EnsemblPlants" id="Pp3c17_21870V3.2">
    <property type="protein sequence ID" value="Pp3c17_21870V3.2"/>
    <property type="gene ID" value="Pp3c17_21870"/>
</dbReference>
<dbReference type="SUPFAM" id="SSF53448">
    <property type="entry name" value="Nucleotide-diphospho-sugar transferases"/>
    <property type="match status" value="1"/>
</dbReference>
<dbReference type="InterPro" id="IPR044821">
    <property type="entry name" value="At1g28695/At4g15970-like"/>
</dbReference>
<dbReference type="Gramene" id="Pp3c17_21870V3.2">
    <property type="protein sequence ID" value="Pp3c17_21870V3.2"/>
    <property type="gene ID" value="Pp3c17_21870"/>
</dbReference>
<dbReference type="InterPro" id="IPR005069">
    <property type="entry name" value="Nucl-diP-sugar_transferase"/>
</dbReference>
<keyword evidence="6" id="KW-1185">Reference proteome</keyword>
<dbReference type="STRING" id="3218.A0A2K1J4Z9"/>
<dbReference type="AlphaFoldDB" id="A0A2K1J4Z9"/>
<evidence type="ECO:0000259" key="3">
    <source>
        <dbReference type="Pfam" id="PF03407"/>
    </source>
</evidence>
<dbReference type="Gramene" id="Pp3c17_21870V3.1">
    <property type="protein sequence ID" value="Pp3c17_21870V3.1"/>
    <property type="gene ID" value="Pp3c17_21870"/>
</dbReference>
<dbReference type="GO" id="GO:0071555">
    <property type="term" value="P:cell wall organization"/>
    <property type="evidence" value="ECO:0007669"/>
    <property type="project" value="UniProtKB-KW"/>
</dbReference>
<dbReference type="RefSeq" id="XP_024400604.1">
    <property type="nucleotide sequence ID" value="XM_024544836.2"/>
</dbReference>
<dbReference type="GeneID" id="112294435"/>
<organism evidence="4">
    <name type="scientific">Physcomitrium patens</name>
    <name type="common">Spreading-leaved earth moss</name>
    <name type="synonym">Physcomitrella patens</name>
    <dbReference type="NCBI Taxonomy" id="3218"/>
    <lineage>
        <taxon>Eukaryota</taxon>
        <taxon>Viridiplantae</taxon>
        <taxon>Streptophyta</taxon>
        <taxon>Embryophyta</taxon>
        <taxon>Bryophyta</taxon>
        <taxon>Bryophytina</taxon>
        <taxon>Bryopsida</taxon>
        <taxon>Funariidae</taxon>
        <taxon>Funariales</taxon>
        <taxon>Funariaceae</taxon>
        <taxon>Physcomitrium</taxon>
    </lineage>
</organism>
<dbReference type="PANTHER" id="PTHR46038">
    <property type="entry name" value="EXPRESSED PROTEIN-RELATED"/>
    <property type="match status" value="1"/>
</dbReference>
<dbReference type="EC" id="2.4.2.-" evidence="2"/>
<dbReference type="GO" id="GO:0016757">
    <property type="term" value="F:glycosyltransferase activity"/>
    <property type="evidence" value="ECO:0007669"/>
    <property type="project" value="UniProtKB-KW"/>
</dbReference>